<evidence type="ECO:0000313" key="3">
    <source>
        <dbReference type="Proteomes" id="UP000745764"/>
    </source>
</evidence>
<dbReference type="OrthoDB" id="3853075at2759"/>
<feature type="compositionally biased region" description="Polar residues" evidence="1">
    <location>
        <begin position="52"/>
        <end position="62"/>
    </location>
</feature>
<dbReference type="Proteomes" id="UP000745764">
    <property type="component" value="Unassembled WGS sequence"/>
</dbReference>
<dbReference type="EMBL" id="CAINUL010000018">
    <property type="protein sequence ID" value="CAD0114723.1"/>
    <property type="molecule type" value="Genomic_DNA"/>
</dbReference>
<accession>A0A9N8PXG3</accession>
<feature type="region of interest" description="Disordered" evidence="1">
    <location>
        <begin position="52"/>
        <end position="95"/>
    </location>
</feature>
<protein>
    <submittedName>
        <fullName evidence="2">Uncharacterized protein</fullName>
    </submittedName>
</protein>
<dbReference type="AlphaFoldDB" id="A0A9N8PXG3"/>
<evidence type="ECO:0000313" key="2">
    <source>
        <dbReference type="EMBL" id="CAD0114723.1"/>
    </source>
</evidence>
<reference evidence="2" key="1">
    <citation type="submission" date="2020-06" db="EMBL/GenBank/DDBJ databases">
        <authorList>
            <person name="Onetto C."/>
        </authorList>
    </citation>
    <scope>NUCLEOTIDE SEQUENCE</scope>
</reference>
<proteinExistence type="predicted"/>
<feature type="region of interest" description="Disordered" evidence="1">
    <location>
        <begin position="1"/>
        <end position="38"/>
    </location>
</feature>
<comment type="caution">
    <text evidence="2">The sequence shown here is derived from an EMBL/GenBank/DDBJ whole genome shotgun (WGS) entry which is preliminary data.</text>
</comment>
<gene>
    <name evidence="2" type="ORF">AWRI4620_LOCUS8978</name>
</gene>
<name>A0A9N8PXG3_9PEZI</name>
<feature type="compositionally biased region" description="Low complexity" evidence="1">
    <location>
        <begin position="16"/>
        <end position="29"/>
    </location>
</feature>
<evidence type="ECO:0000256" key="1">
    <source>
        <dbReference type="SAM" id="MobiDB-lite"/>
    </source>
</evidence>
<keyword evidence="3" id="KW-1185">Reference proteome</keyword>
<sequence length="523" mass="58017">MDEPVPGLPLAPASGNHNTNIPETNTTPTQILPRPSPQANVTFASLMANLNTHSQPDITQPPSKRVRLEEPNTDAAVQDEPLTPSLHDSPGDPTRPESFFDCQAERKLAGYLGFISTSELHICAISWPLLRATVAIHPILHKLNKELALALIRDAERIGEAAAIDKGWSLLTSDGKGISNAKKAEHLTIVLINLKSDLATMSAASDKQNQLQHQHDCQKFNAQYPTHNCPQISYPVRPPILSPLAGEDFLEGYNRCFLLLRHMRNILKTNVFDTRYKNDGFKSGHPINDEHKPAWMRLAGPSIVTTTTRRASHTATTQNADLTTPRHLAAPFSYSAISSIETKPQYILTTRLSLPTDTIHPDKAATNIACTSKSVAVIWDHDLEPSSTKPGLKRAMTRAQEKGVDPPSELQKLRKDPRQMDREPLLYEQIRIQFRCQFLGIDLCKLLLQYTTSAFGDTVTVKQNLQDESWADTQAALADPDNRGFVFRVGFFCCGGLEWCEVRCSGGGLWEGGKGWLTRKRSK</sequence>
<organism evidence="2 3">
    <name type="scientific">Aureobasidium uvarum</name>
    <dbReference type="NCBI Taxonomy" id="2773716"/>
    <lineage>
        <taxon>Eukaryota</taxon>
        <taxon>Fungi</taxon>
        <taxon>Dikarya</taxon>
        <taxon>Ascomycota</taxon>
        <taxon>Pezizomycotina</taxon>
        <taxon>Dothideomycetes</taxon>
        <taxon>Dothideomycetidae</taxon>
        <taxon>Dothideales</taxon>
        <taxon>Saccotheciaceae</taxon>
        <taxon>Aureobasidium</taxon>
    </lineage>
</organism>